<keyword evidence="1" id="KW-1133">Transmembrane helix</keyword>
<dbReference type="PIRSF" id="PIRSF004548">
    <property type="entry name" value="CreD"/>
    <property type="match status" value="1"/>
</dbReference>
<gene>
    <name evidence="2" type="primary">creD</name>
    <name evidence="2" type="ORF">KM029_21355</name>
</gene>
<feature type="transmembrane region" description="Helical" evidence="1">
    <location>
        <begin position="14"/>
        <end position="35"/>
    </location>
</feature>
<proteinExistence type="predicted"/>
<feature type="transmembrane region" description="Helical" evidence="1">
    <location>
        <begin position="333"/>
        <end position="353"/>
    </location>
</feature>
<dbReference type="EMBL" id="CP076129">
    <property type="protein sequence ID" value="QWG10232.1"/>
    <property type="molecule type" value="Genomic_DNA"/>
</dbReference>
<reference evidence="2 3" key="1">
    <citation type="submission" date="2021-05" db="EMBL/GenBank/DDBJ databases">
        <title>Comparative genomic studies on the polysaccharide-degrading batcterial strains of the Flammeovirga genus.</title>
        <authorList>
            <person name="Zewei F."/>
            <person name="Zheng Z."/>
            <person name="Yu L."/>
            <person name="Ruyue G."/>
            <person name="Yanhong M."/>
            <person name="Yuanyuan C."/>
            <person name="Jingyan G."/>
            <person name="Wenjun H."/>
        </authorList>
    </citation>
    <scope>NUCLEOTIDE SEQUENCE [LARGE SCALE GENOMIC DNA]</scope>
    <source>
        <strain evidence="2 3">YS10</strain>
    </source>
</reference>
<dbReference type="NCBIfam" id="NF008712">
    <property type="entry name" value="PRK11715.1-1"/>
    <property type="match status" value="1"/>
</dbReference>
<accession>A0ABX8H3U3</accession>
<dbReference type="PANTHER" id="PTHR30092:SF0">
    <property type="entry name" value="INNER MEMBRANE PROTEIN CRED"/>
    <property type="match status" value="1"/>
</dbReference>
<protein>
    <submittedName>
        <fullName evidence="2">Cell envelope integrity protein CreD</fullName>
    </submittedName>
</protein>
<dbReference type="PANTHER" id="PTHR30092">
    <property type="entry name" value="INNER MEMBRANE PROTEIN CRED"/>
    <property type="match status" value="1"/>
</dbReference>
<dbReference type="Proteomes" id="UP000682802">
    <property type="component" value="Chromosome 2"/>
</dbReference>
<feature type="transmembrane region" description="Helical" evidence="1">
    <location>
        <begin position="307"/>
        <end position="326"/>
    </location>
</feature>
<feature type="transmembrane region" description="Helical" evidence="1">
    <location>
        <begin position="411"/>
        <end position="430"/>
    </location>
</feature>
<dbReference type="Pfam" id="PF06123">
    <property type="entry name" value="CreD"/>
    <property type="match status" value="1"/>
</dbReference>
<keyword evidence="1" id="KW-0472">Membrane</keyword>
<keyword evidence="3" id="KW-1185">Reference proteome</keyword>
<dbReference type="RefSeq" id="WP_144075842.1">
    <property type="nucleotide sequence ID" value="NZ_CP076129.1"/>
</dbReference>
<sequence>MENQEKKSWKKNTVMVKIGIIGILIILLLILLALIQNVIDEREFLNETAIHEVSSKWANKQQIKGPILTIPLILEEVNKEGKKIKYTQDWIILPDQLTIDGLITPESLGRGIYEIIVYTSKLNLKGKFALDEIPSKSELIEIQYDKAFLTIGISDLRGIKNQITMKWNDKQLLVKPGTKIPNLIESGVTIPIALTKEKLSSFDFNFDLDLQGSQNLSFIPLGATTKVLLKSNWNSPSFVGNFLPDQRDITDEGFTASWKVLQLNRNFPQQWISQELNYRQIINKTEFGLNLILPLDDYQKSTRSAKYGLMTIVLTFLIFFLIEIINKTRIHPLQYAMVGFALSIFYILLVSISEHTNFNFAYGVSTFSIVTMIFLYSLTLFKNKKLSYLLLSILCAIYSFLFITLQMVDYALLMGSIGITVILACTMYYTRTINWYKLNLEAN</sequence>
<evidence type="ECO:0000313" key="3">
    <source>
        <dbReference type="Proteomes" id="UP000682802"/>
    </source>
</evidence>
<dbReference type="InterPro" id="IPR010364">
    <property type="entry name" value="Uncharacterised_IM_CreD"/>
</dbReference>
<evidence type="ECO:0000256" key="1">
    <source>
        <dbReference type="SAM" id="Phobius"/>
    </source>
</evidence>
<evidence type="ECO:0000313" key="2">
    <source>
        <dbReference type="EMBL" id="QWG10232.1"/>
    </source>
</evidence>
<feature type="transmembrane region" description="Helical" evidence="1">
    <location>
        <begin position="388"/>
        <end position="405"/>
    </location>
</feature>
<organism evidence="2 3">
    <name type="scientific">Flammeovirga kamogawensis</name>
    <dbReference type="NCBI Taxonomy" id="373891"/>
    <lineage>
        <taxon>Bacteria</taxon>
        <taxon>Pseudomonadati</taxon>
        <taxon>Bacteroidota</taxon>
        <taxon>Cytophagia</taxon>
        <taxon>Cytophagales</taxon>
        <taxon>Flammeovirgaceae</taxon>
        <taxon>Flammeovirga</taxon>
    </lineage>
</organism>
<feature type="transmembrane region" description="Helical" evidence="1">
    <location>
        <begin position="359"/>
        <end position="381"/>
    </location>
</feature>
<keyword evidence="1" id="KW-0812">Transmembrane</keyword>
<name>A0ABX8H3U3_9BACT</name>